<evidence type="ECO:0000256" key="2">
    <source>
        <dbReference type="SAM" id="Phobius"/>
    </source>
</evidence>
<dbReference type="EMBL" id="QNUK01000268">
    <property type="protein sequence ID" value="KAF5896654.1"/>
    <property type="molecule type" value="Genomic_DNA"/>
</dbReference>
<feature type="region of interest" description="Disordered" evidence="1">
    <location>
        <begin position="162"/>
        <end position="198"/>
    </location>
</feature>
<keyword evidence="2" id="KW-0812">Transmembrane</keyword>
<keyword evidence="2" id="KW-1133">Transmembrane helix</keyword>
<keyword evidence="2" id="KW-0472">Membrane</keyword>
<comment type="caution">
    <text evidence="3">The sequence shown here is derived from an EMBL/GenBank/DDBJ whole genome shotgun (WGS) entry which is preliminary data.</text>
</comment>
<dbReference type="Proteomes" id="UP000727407">
    <property type="component" value="Unassembled WGS sequence"/>
</dbReference>
<name>A0A8J4WYC1_CLAMG</name>
<organism evidence="3 4">
    <name type="scientific">Clarias magur</name>
    <name type="common">Asian catfish</name>
    <name type="synonym">Macropteronotus magur</name>
    <dbReference type="NCBI Taxonomy" id="1594786"/>
    <lineage>
        <taxon>Eukaryota</taxon>
        <taxon>Metazoa</taxon>
        <taxon>Chordata</taxon>
        <taxon>Craniata</taxon>
        <taxon>Vertebrata</taxon>
        <taxon>Euteleostomi</taxon>
        <taxon>Actinopterygii</taxon>
        <taxon>Neopterygii</taxon>
        <taxon>Teleostei</taxon>
        <taxon>Ostariophysi</taxon>
        <taxon>Siluriformes</taxon>
        <taxon>Clariidae</taxon>
        <taxon>Clarias</taxon>
    </lineage>
</organism>
<dbReference type="GO" id="GO:0098592">
    <property type="term" value="C:cytoplasmic side of apical plasma membrane"/>
    <property type="evidence" value="ECO:0007669"/>
    <property type="project" value="TreeGrafter"/>
</dbReference>
<sequence length="363" mass="40427">MDFEDVSWPILVALFCVSLLVVLTWLLQFSKALLRSRKGGRAGQSKDTSWQLPLRLTHHTLTGGVWGLLLRYRLGRGDSEAGVKGLLSSLFTFRSFREHWQRAWVRALNEQACRQGVKSKQQGHAKGTSSVCPPMPSQAPDDQVRSPLKQDILDVQQICEERSLADSKENPDRSASPDVPELPAKQLLSTEKPVDTDSDADTIILERTSSSASPRASDVPELKRTDSVFLTKTSLNFSSTSYESSIDSEDEYVPNSETDSEESESLSHNIDASSSSVNAEKECSPLGEKVNVETEVSESEDEESENETPEKHRQSSLTSIGLQSPDPQSRGIVSWQHIFKSSLFSIYRRMFTIGKGERESFKL</sequence>
<feature type="compositionally biased region" description="Polar residues" evidence="1">
    <location>
        <begin position="315"/>
        <end position="327"/>
    </location>
</feature>
<reference evidence="3" key="1">
    <citation type="submission" date="2020-07" db="EMBL/GenBank/DDBJ databases">
        <title>Clarias magur genome sequencing, assembly and annotation.</title>
        <authorList>
            <person name="Kushwaha B."/>
            <person name="Kumar R."/>
            <person name="Das P."/>
            <person name="Joshi C.G."/>
            <person name="Kumar D."/>
            <person name="Nagpure N.S."/>
            <person name="Pandey M."/>
            <person name="Agarwal S."/>
            <person name="Srivastava S."/>
            <person name="Singh M."/>
            <person name="Sahoo L."/>
            <person name="Jayasankar P."/>
            <person name="Meher P.K."/>
            <person name="Koringa P.G."/>
            <person name="Iquebal M.A."/>
            <person name="Das S.P."/>
            <person name="Bit A."/>
            <person name="Patnaik S."/>
            <person name="Patel N."/>
            <person name="Shah T.M."/>
            <person name="Hinsu A."/>
            <person name="Jena J.K."/>
        </authorList>
    </citation>
    <scope>NUCLEOTIDE SEQUENCE</scope>
    <source>
        <strain evidence="3">CIFAMagur01</strain>
        <tissue evidence="3">Testis</tissue>
    </source>
</reference>
<feature type="transmembrane region" description="Helical" evidence="2">
    <location>
        <begin position="6"/>
        <end position="27"/>
    </location>
</feature>
<dbReference type="GO" id="GO:0035774">
    <property type="term" value="P:positive regulation of insulin secretion involved in cellular response to glucose stimulus"/>
    <property type="evidence" value="ECO:0007669"/>
    <property type="project" value="TreeGrafter"/>
</dbReference>
<feature type="region of interest" description="Disordered" evidence="1">
    <location>
        <begin position="239"/>
        <end position="328"/>
    </location>
</feature>
<keyword evidence="4" id="KW-1185">Reference proteome</keyword>
<protein>
    <submittedName>
        <fullName evidence="3">Phospholipid transfer protein C2CD2L</fullName>
    </submittedName>
</protein>
<evidence type="ECO:0000256" key="1">
    <source>
        <dbReference type="SAM" id="MobiDB-lite"/>
    </source>
</evidence>
<feature type="compositionally biased region" description="Polar residues" evidence="1">
    <location>
        <begin position="268"/>
        <end position="278"/>
    </location>
</feature>
<proteinExistence type="predicted"/>
<evidence type="ECO:0000313" key="4">
    <source>
        <dbReference type="Proteomes" id="UP000727407"/>
    </source>
</evidence>
<gene>
    <name evidence="3" type="primary">c2cd2l</name>
    <name evidence="3" type="ORF">DAT39_013604</name>
</gene>
<dbReference type="GO" id="GO:0008526">
    <property type="term" value="F:phosphatidylinositol transfer activity"/>
    <property type="evidence" value="ECO:0007669"/>
    <property type="project" value="TreeGrafter"/>
</dbReference>
<evidence type="ECO:0000313" key="3">
    <source>
        <dbReference type="EMBL" id="KAF5896654.1"/>
    </source>
</evidence>
<feature type="compositionally biased region" description="Acidic residues" evidence="1">
    <location>
        <begin position="295"/>
        <end position="307"/>
    </location>
</feature>
<feature type="compositionally biased region" description="Basic and acidic residues" evidence="1">
    <location>
        <begin position="162"/>
        <end position="172"/>
    </location>
</feature>
<feature type="region of interest" description="Disordered" evidence="1">
    <location>
        <begin position="117"/>
        <end position="144"/>
    </location>
</feature>
<dbReference type="OrthoDB" id="8855929at2759"/>
<feature type="compositionally biased region" description="Polar residues" evidence="1">
    <location>
        <begin position="118"/>
        <end position="131"/>
    </location>
</feature>
<dbReference type="AlphaFoldDB" id="A0A8J4WYC1"/>
<accession>A0A8J4WYC1</accession>
<dbReference type="PANTHER" id="PTHR21119:SF8">
    <property type="entry name" value="PHOSPHOLIPID TRANSFER PROTEIN C2CD2L"/>
    <property type="match status" value="1"/>
</dbReference>
<feature type="compositionally biased region" description="Acidic residues" evidence="1">
    <location>
        <begin position="246"/>
        <end position="264"/>
    </location>
</feature>
<dbReference type="GO" id="GO:0035091">
    <property type="term" value="F:phosphatidylinositol binding"/>
    <property type="evidence" value="ECO:0007669"/>
    <property type="project" value="TreeGrafter"/>
</dbReference>
<feature type="non-terminal residue" evidence="3">
    <location>
        <position position="1"/>
    </location>
</feature>
<dbReference type="PANTHER" id="PTHR21119">
    <property type="entry name" value="C2 DOMAIN-CONTAINING PROTEIN"/>
    <property type="match status" value="1"/>
</dbReference>
<dbReference type="InterPro" id="IPR039934">
    <property type="entry name" value="C2CD2/C2CD2L"/>
</dbReference>